<proteinExistence type="predicted"/>
<dbReference type="KEGG" id="vg:40100675"/>
<evidence type="ECO:0000313" key="3">
    <source>
        <dbReference type="Proteomes" id="UP000240931"/>
    </source>
</evidence>
<dbReference type="EMBL" id="LT960551">
    <property type="protein sequence ID" value="SOK58534.1"/>
    <property type="molecule type" value="Genomic_DNA"/>
</dbReference>
<keyword evidence="3" id="KW-1185">Reference proteome</keyword>
<reference evidence="3" key="2">
    <citation type="submission" date="2017-10" db="EMBL/GenBank/DDBJ databases">
        <authorList>
            <person name="Skurnik M."/>
        </authorList>
    </citation>
    <scope>NUCLEOTIDE SEQUENCE [LARGE SCALE GENOMIC DNA]</scope>
</reference>
<evidence type="ECO:0000313" key="2">
    <source>
        <dbReference type="EMBL" id="VUE36303.1"/>
    </source>
</evidence>
<dbReference type="GeneID" id="40100675"/>
<gene>
    <name evidence="1" type="primary">g257</name>
</gene>
<dbReference type="OrthoDB" id="37968at10239"/>
<protein>
    <submittedName>
        <fullName evidence="1">Uncharacterized protein</fullName>
    </submittedName>
</protein>
<reference evidence="1" key="1">
    <citation type="submission" date="2017-10" db="EMBL/GenBank/DDBJ databases">
        <authorList>
            <person name="Banno H."/>
            <person name="Chua N.-H."/>
        </authorList>
    </citation>
    <scope>NUCLEOTIDE SEQUENCE [LARGE SCALE GENOMIC DNA]</scope>
</reference>
<dbReference type="RefSeq" id="YP_009623867.1">
    <property type="nucleotide sequence ID" value="NC_042116.1"/>
</dbReference>
<name>A0A2C9CX02_9CAUD</name>
<dbReference type="EMBL" id="LR596615">
    <property type="protein sequence ID" value="VUE36303.1"/>
    <property type="molecule type" value="Genomic_DNA"/>
</dbReference>
<dbReference type="Proteomes" id="UP000240931">
    <property type="component" value="Segment"/>
</dbReference>
<organism evidence="1 3">
    <name type="scientific">Yersinia phage fHe-Yen9-04</name>
    <dbReference type="NCBI Taxonomy" id="2052742"/>
    <lineage>
        <taxon>Viruses</taxon>
        <taxon>Duplodnaviria</taxon>
        <taxon>Heunggongvirae</taxon>
        <taxon>Uroviricota</taxon>
        <taxon>Caudoviricetes</taxon>
        <taxon>Eneladusvirus</taxon>
        <taxon>Eneladusvirus Yen904</taxon>
    </lineage>
</organism>
<sequence>MNNYDNLFQRIGEALTSGGEYNIIRANDDNEIAILNNAGFVQIGSMKDGDTIVSLFKIELKAKEVIKIVEVPTKLSPPWNNSPIDRQPFWDNSPNDRQPYITNTPHIMYSTGTGDTSEWMYKKYNNSVDLTLSTELYKLATLKAPKHNNT</sequence>
<evidence type="ECO:0000313" key="4">
    <source>
        <dbReference type="Proteomes" id="UP000317227"/>
    </source>
</evidence>
<accession>A0A2C9CX02</accession>
<reference evidence="2 4" key="3">
    <citation type="submission" date="2019-06" db="EMBL/GenBank/DDBJ databases">
        <authorList>
            <person name="Bower L."/>
            <person name="Leinonen R."/>
        </authorList>
    </citation>
    <scope>NUCLEOTIDE SEQUENCE [LARGE SCALE GENOMIC DNA]</scope>
</reference>
<evidence type="ECO:0000313" key="1">
    <source>
        <dbReference type="EMBL" id="SOK58534.1"/>
    </source>
</evidence>
<dbReference type="Proteomes" id="UP000317227">
    <property type="component" value="Segment"/>
</dbReference>